<dbReference type="Pfam" id="PF00378">
    <property type="entry name" value="ECH_1"/>
    <property type="match status" value="1"/>
</dbReference>
<dbReference type="Pfam" id="PF02737">
    <property type="entry name" value="3HCDH_N"/>
    <property type="match status" value="1"/>
</dbReference>
<keyword evidence="12" id="KW-1185">Reference proteome</keyword>
<dbReference type="SUPFAM" id="SSF52096">
    <property type="entry name" value="ClpP/crotonase"/>
    <property type="match status" value="1"/>
</dbReference>
<dbReference type="InterPro" id="IPR036291">
    <property type="entry name" value="NAD(P)-bd_dom_sf"/>
</dbReference>
<keyword evidence="7" id="KW-0443">Lipid metabolism</keyword>
<dbReference type="UniPathway" id="UPA00659"/>
<dbReference type="CDD" id="cd06558">
    <property type="entry name" value="crotonase-like"/>
    <property type="match status" value="1"/>
</dbReference>
<feature type="domain" description="3-hydroxyacyl-CoA dehydrogenase C-terminal" evidence="9">
    <location>
        <begin position="218"/>
        <end position="317"/>
    </location>
</feature>
<dbReference type="EMBL" id="QXQA01000001">
    <property type="protein sequence ID" value="RIX60267.1"/>
    <property type="molecule type" value="Genomic_DNA"/>
</dbReference>
<dbReference type="InterPro" id="IPR006108">
    <property type="entry name" value="3HC_DH_C"/>
</dbReference>
<dbReference type="GO" id="GO:0070403">
    <property type="term" value="F:NAD+ binding"/>
    <property type="evidence" value="ECO:0007669"/>
    <property type="project" value="InterPro"/>
</dbReference>
<dbReference type="PANTHER" id="PTHR48075:SF7">
    <property type="entry name" value="3-HYDROXYACYL-COA DEHYDROGENASE-RELATED"/>
    <property type="match status" value="1"/>
</dbReference>
<dbReference type="InterPro" id="IPR008927">
    <property type="entry name" value="6-PGluconate_DH-like_C_sf"/>
</dbReference>
<evidence type="ECO:0000256" key="8">
    <source>
        <dbReference type="ARBA" id="ARBA00049556"/>
    </source>
</evidence>
<evidence type="ECO:0000256" key="3">
    <source>
        <dbReference type="ARBA" id="ARBA00022832"/>
    </source>
</evidence>
<evidence type="ECO:0000256" key="6">
    <source>
        <dbReference type="ARBA" id="ARBA00023027"/>
    </source>
</evidence>
<gene>
    <name evidence="11" type="ORF">D3P08_01475</name>
</gene>
<proteinExistence type="inferred from homology"/>
<dbReference type="SUPFAM" id="SSF51735">
    <property type="entry name" value="NAD(P)-binding Rossmann-fold domains"/>
    <property type="match status" value="1"/>
</dbReference>
<keyword evidence="3" id="KW-0276">Fatty acid metabolism</keyword>
<evidence type="ECO:0000313" key="11">
    <source>
        <dbReference type="EMBL" id="RIX60267.1"/>
    </source>
</evidence>
<dbReference type="Pfam" id="PF00725">
    <property type="entry name" value="3HCDH"/>
    <property type="match status" value="1"/>
</dbReference>
<comment type="caution">
    <text evidence="11">The sequence shown here is derived from an EMBL/GenBank/DDBJ whole genome shotgun (WGS) entry which is preliminary data.</text>
</comment>
<dbReference type="SUPFAM" id="SSF48179">
    <property type="entry name" value="6-phosphogluconate dehydrogenase C-terminal domain-like"/>
    <property type="match status" value="2"/>
</dbReference>
<evidence type="ECO:0000259" key="10">
    <source>
        <dbReference type="Pfam" id="PF02737"/>
    </source>
</evidence>
<feature type="domain" description="3-hydroxyacyl-CoA dehydrogenase NAD binding" evidence="10">
    <location>
        <begin position="18"/>
        <end position="215"/>
    </location>
</feature>
<evidence type="ECO:0000256" key="2">
    <source>
        <dbReference type="ARBA" id="ARBA00009463"/>
    </source>
</evidence>
<dbReference type="PANTHER" id="PTHR48075">
    <property type="entry name" value="3-HYDROXYACYL-COA DEHYDROGENASE FAMILY PROTEIN"/>
    <property type="match status" value="1"/>
</dbReference>
<keyword evidence="5" id="KW-0560">Oxidoreductase</keyword>
<evidence type="ECO:0000256" key="5">
    <source>
        <dbReference type="ARBA" id="ARBA00023002"/>
    </source>
</evidence>
<name>A0A3A1VID9_9BACL</name>
<dbReference type="GO" id="GO:0006635">
    <property type="term" value="P:fatty acid beta-oxidation"/>
    <property type="evidence" value="ECO:0007669"/>
    <property type="project" value="UniProtKB-UniPathway"/>
</dbReference>
<dbReference type="RefSeq" id="WP_119597642.1">
    <property type="nucleotide sequence ID" value="NZ_QXQA01000001.1"/>
</dbReference>
<dbReference type="Proteomes" id="UP000266482">
    <property type="component" value="Unassembled WGS sequence"/>
</dbReference>
<comment type="catalytic activity">
    <reaction evidence="8">
        <text>a (3S)-3-hydroxyacyl-CoA + NAD(+) = a 3-oxoacyl-CoA + NADH + H(+)</text>
        <dbReference type="Rhea" id="RHEA:22432"/>
        <dbReference type="ChEBI" id="CHEBI:15378"/>
        <dbReference type="ChEBI" id="CHEBI:57318"/>
        <dbReference type="ChEBI" id="CHEBI:57540"/>
        <dbReference type="ChEBI" id="CHEBI:57945"/>
        <dbReference type="ChEBI" id="CHEBI:90726"/>
        <dbReference type="EC" id="1.1.1.35"/>
    </reaction>
</comment>
<dbReference type="InterPro" id="IPR001753">
    <property type="entry name" value="Enoyl-CoA_hydra/iso"/>
</dbReference>
<protein>
    <submittedName>
        <fullName evidence="11">3-hydroxyacyl-CoA dehydrogenase/enoyl-CoA hydratase family protein</fullName>
    </submittedName>
</protein>
<evidence type="ECO:0000313" key="12">
    <source>
        <dbReference type="Proteomes" id="UP000266482"/>
    </source>
</evidence>
<evidence type="ECO:0000256" key="1">
    <source>
        <dbReference type="ARBA" id="ARBA00005005"/>
    </source>
</evidence>
<dbReference type="InterPro" id="IPR006176">
    <property type="entry name" value="3-OHacyl-CoA_DH_NAD-bd"/>
</dbReference>
<accession>A0A3A1VID9</accession>
<dbReference type="Gene3D" id="3.90.226.10">
    <property type="entry name" value="2-enoyl-CoA Hydratase, Chain A, domain 1"/>
    <property type="match status" value="1"/>
</dbReference>
<evidence type="ECO:0000259" key="9">
    <source>
        <dbReference type="Pfam" id="PF00725"/>
    </source>
</evidence>
<dbReference type="AlphaFoldDB" id="A0A3A1VID9"/>
<dbReference type="GO" id="GO:0003857">
    <property type="term" value="F:(3S)-3-hydroxyacyl-CoA dehydrogenase (NAD+) activity"/>
    <property type="evidence" value="ECO:0007669"/>
    <property type="project" value="UniProtKB-EC"/>
</dbReference>
<sequence>MPQSSSSKLQKSGSIRNAAVIGSGVMGAGIAAHLANAGMRVLLLDVVPQSLTAEEEKKGLTLSDAAVRNRLSAAAVARMAKAQPAQLYDSAWTNRITPGNLTDHLQALGDVDWIVEAVVERLDIKKEVLEAIESARRPGTLVSTNTSGLSVSAMAEGRSLEFRRHFAATHFFNPPRYMKLVEIVPSEDTDPETVALLTELCEKRLGKGVVVAKDTPNFIANRIGSYGMLVTLADTLAYGLTVEEADALTGPAMGRPKTATFRMLDLVGLDTLLHVVDNVRERSEDAEEREVFKRPELLARLVGLGRLGEKSGAGFYRKQRGEGGRSRIESLRLDTLEYGDPIRASSPIIDAAKAAKGAAAKAKALLAADPSHKHAQFAWSTLKKTLLYSAAQVGAIADNIADIDRAMRWGFNWELGPFELWDAIGLEKSVARMKREGDAIPEWVETWLADGHDSFYKTADQKRFFATRGGYAEEKTPEDLISLSALKASGKTVLSTTGASLIDIGDDVVCLEFHSPNNAIGGEILTAIRQTAQEVSRNWRGLVLANEGRNFCVGANLALLLMEAQNGEWDEVEEIIRFFQDSMLRLKRLDRPVVAAPHRMTLGGGVEACLPADQIILSPETYFGLVETGVGLIPAGGGCKEAAGLAAARAKAAAGGGKGGVDLQPPLNALFETIAMAKASTSGHDAVKLGLLRPQDRVNARQDMRIAEAKRAVLELDRAGYTPQQEERIPVAGREGVAVLKMGVQMMRLSGMISEHDALIGGKLAHVLAGGDVKPGAEVSEQYLLDLECEAFLSLCGERKTQERMSHMLATGKPLRN</sequence>
<reference evidence="11 12" key="1">
    <citation type="submission" date="2018-09" db="EMBL/GenBank/DDBJ databases">
        <title>Paenibacillus aracenensis nov. sp. isolated from a cave in southern Spain.</title>
        <authorList>
            <person name="Jurado V."/>
            <person name="Gutierrez-Patricio S."/>
            <person name="Gonzalez-Pimentel J.L."/>
            <person name="Miller A.Z."/>
            <person name="Laiz L."/>
            <person name="Saiz-Jimenez C."/>
        </authorList>
    </citation>
    <scope>NUCLEOTIDE SEQUENCE [LARGE SCALE GENOMIC DNA]</scope>
    <source>
        <strain evidence="11 12">DSM 22867</strain>
    </source>
</reference>
<evidence type="ECO:0000256" key="7">
    <source>
        <dbReference type="ARBA" id="ARBA00023098"/>
    </source>
</evidence>
<keyword evidence="6" id="KW-0520">NAD</keyword>
<dbReference type="InterPro" id="IPR029045">
    <property type="entry name" value="ClpP/crotonase-like_dom_sf"/>
</dbReference>
<evidence type="ECO:0000256" key="4">
    <source>
        <dbReference type="ARBA" id="ARBA00022963"/>
    </source>
</evidence>
<dbReference type="Gene3D" id="3.40.50.720">
    <property type="entry name" value="NAD(P)-binding Rossmann-like Domain"/>
    <property type="match status" value="1"/>
</dbReference>
<keyword evidence="4" id="KW-0442">Lipid degradation</keyword>
<comment type="similarity">
    <text evidence="2">Belongs to the 3-hydroxyacyl-CoA dehydrogenase family.</text>
</comment>
<comment type="pathway">
    <text evidence="1">Lipid metabolism; fatty acid beta-oxidation.</text>
</comment>
<organism evidence="11 12">
    <name type="scientific">Paenibacillus nanensis</name>
    <dbReference type="NCBI Taxonomy" id="393251"/>
    <lineage>
        <taxon>Bacteria</taxon>
        <taxon>Bacillati</taxon>
        <taxon>Bacillota</taxon>
        <taxon>Bacilli</taxon>
        <taxon>Bacillales</taxon>
        <taxon>Paenibacillaceae</taxon>
        <taxon>Paenibacillus</taxon>
    </lineage>
</organism>
<dbReference type="OrthoDB" id="9771883at2"/>
<dbReference type="Gene3D" id="1.10.1040.50">
    <property type="match status" value="1"/>
</dbReference>